<feature type="chain" id="PRO_5020029225" description="Right handed beta helix domain-containing protein" evidence="1">
    <location>
        <begin position="24"/>
        <end position="485"/>
    </location>
</feature>
<reference evidence="2 3" key="1">
    <citation type="submission" date="2019-01" db="EMBL/GenBank/DDBJ databases">
        <title>Nuclear Genome Assembly of the Microalgal Biofuel strain Nannochloropsis salina CCMP1776.</title>
        <authorList>
            <person name="Hovde B."/>
        </authorList>
    </citation>
    <scope>NUCLEOTIDE SEQUENCE [LARGE SCALE GENOMIC DNA]</scope>
    <source>
        <strain evidence="2 3">CCMP1776</strain>
    </source>
</reference>
<protein>
    <recommendedName>
        <fullName evidence="4">Right handed beta helix domain-containing protein</fullName>
    </recommendedName>
</protein>
<evidence type="ECO:0000313" key="3">
    <source>
        <dbReference type="Proteomes" id="UP000355283"/>
    </source>
</evidence>
<keyword evidence="3" id="KW-1185">Reference proteome</keyword>
<dbReference type="PANTHER" id="PTHR11319">
    <property type="entry name" value="G PROTEIN-COUPLED RECEPTOR-RELATED"/>
    <property type="match status" value="1"/>
</dbReference>
<dbReference type="PANTHER" id="PTHR11319:SF35">
    <property type="entry name" value="OUTER MEMBRANE PROTEIN PMPC-RELATED"/>
    <property type="match status" value="1"/>
</dbReference>
<dbReference type="OrthoDB" id="10295472at2759"/>
<proteinExistence type="predicted"/>
<gene>
    <name evidence="2" type="ORF">NSK_005213</name>
</gene>
<dbReference type="SUPFAM" id="SSF51126">
    <property type="entry name" value="Pectin lyase-like"/>
    <property type="match status" value="1"/>
</dbReference>
<accession>A0A4D9D4M4</accession>
<name>A0A4D9D4M4_9STRA</name>
<keyword evidence="1" id="KW-0732">Signal</keyword>
<dbReference type="Proteomes" id="UP000355283">
    <property type="component" value="Unassembled WGS sequence"/>
</dbReference>
<sequence>MGRRITPFLLILLLSAHSWTVSAGALSRQDVARCSFPPGGYGRVVKDSNELNSILSFWTTQRGACQGSLRLKGGRTYHLSQEYVFDGPYSIKLTDGQRGAAAKGFPAAAATIVKASTAVRHFSFVAGARVALKGLRLLGSEIAGTRLPAYSLLCPTPFTSQPQDFGGAILLYSCPGRGPSQGTFTGVEFAGNQNRIGGAVVAGPWSSTRFYRCRFVQNTVHGVCNFYKGREECTGTGGALALFDNAYVSDCTFEANAAAEGGGGLYFCPRGDSSVTVEDSRFYRNTVGFYGGAMALEDMATLSVDFPCGLGAMTVRDSEFIGNVGVNGEIFGGGIYNGQTLYLSCSWVVGNEAMDVSGIASTWGGGLYLSAYTTPSRTAISGVVFELNSADHGNDIFVETGSTLTSVVVRSCETLQVSSATLLPQCEDLSCARTTDNARWGLLTKSRRNATSTCKALCKNATPPQQNAQCYYVAPPVPASGFVVV</sequence>
<comment type="caution">
    <text evidence="2">The sequence shown here is derived from an EMBL/GenBank/DDBJ whole genome shotgun (WGS) entry which is preliminary data.</text>
</comment>
<dbReference type="InterPro" id="IPR011050">
    <property type="entry name" value="Pectin_lyase_fold/virulence"/>
</dbReference>
<evidence type="ECO:0000313" key="2">
    <source>
        <dbReference type="EMBL" id="TFJ83499.1"/>
    </source>
</evidence>
<evidence type="ECO:0008006" key="4">
    <source>
        <dbReference type="Google" id="ProtNLM"/>
    </source>
</evidence>
<evidence type="ECO:0000256" key="1">
    <source>
        <dbReference type="SAM" id="SignalP"/>
    </source>
</evidence>
<dbReference type="EMBL" id="SDOX01000031">
    <property type="protein sequence ID" value="TFJ83499.1"/>
    <property type="molecule type" value="Genomic_DNA"/>
</dbReference>
<feature type="signal peptide" evidence="1">
    <location>
        <begin position="1"/>
        <end position="23"/>
    </location>
</feature>
<dbReference type="AlphaFoldDB" id="A0A4D9D4M4"/>
<organism evidence="2 3">
    <name type="scientific">Nannochloropsis salina CCMP1776</name>
    <dbReference type="NCBI Taxonomy" id="1027361"/>
    <lineage>
        <taxon>Eukaryota</taxon>
        <taxon>Sar</taxon>
        <taxon>Stramenopiles</taxon>
        <taxon>Ochrophyta</taxon>
        <taxon>Eustigmatophyceae</taxon>
        <taxon>Eustigmatales</taxon>
        <taxon>Monodopsidaceae</taxon>
        <taxon>Microchloropsis</taxon>
        <taxon>Microchloropsis salina</taxon>
    </lineage>
</organism>